<proteinExistence type="predicted"/>
<feature type="transmembrane region" description="Helical" evidence="1">
    <location>
        <begin position="46"/>
        <end position="67"/>
    </location>
</feature>
<dbReference type="InterPro" id="IPR027417">
    <property type="entry name" value="P-loop_NTPase"/>
</dbReference>
<keyword evidence="1" id="KW-0472">Membrane</keyword>
<reference evidence="2" key="1">
    <citation type="journal article" date="2021" name="Proc. Natl. Acad. Sci. U.S.A.">
        <title>A Catalog of Tens of Thousands of Viruses from Human Metagenomes Reveals Hidden Associations with Chronic Diseases.</title>
        <authorList>
            <person name="Tisza M.J."/>
            <person name="Buck C.B."/>
        </authorList>
    </citation>
    <scope>NUCLEOTIDE SEQUENCE</scope>
    <source>
        <strain evidence="2">Ct96x5</strain>
    </source>
</reference>
<evidence type="ECO:0000256" key="1">
    <source>
        <dbReference type="SAM" id="Phobius"/>
    </source>
</evidence>
<dbReference type="Gene3D" id="3.40.50.300">
    <property type="entry name" value="P-loop containing nucleotide triphosphate hydrolases"/>
    <property type="match status" value="1"/>
</dbReference>
<keyword evidence="1" id="KW-0812">Transmembrane</keyword>
<protein>
    <submittedName>
        <fullName evidence="2">Large terminase</fullName>
    </submittedName>
</protein>
<dbReference type="Gene3D" id="3.30.420.240">
    <property type="match status" value="1"/>
</dbReference>
<accession>A0A8S5PRL3</accession>
<organism evidence="2">
    <name type="scientific">Siphoviridae sp. ct96x5</name>
    <dbReference type="NCBI Taxonomy" id="2825367"/>
    <lineage>
        <taxon>Viruses</taxon>
        <taxon>Duplodnaviria</taxon>
        <taxon>Heunggongvirae</taxon>
        <taxon>Uroviricota</taxon>
        <taxon>Caudoviricetes</taxon>
    </lineage>
</organism>
<name>A0A8S5PRL3_9CAUD</name>
<feature type="transmembrane region" description="Helical" evidence="1">
    <location>
        <begin position="79"/>
        <end position="102"/>
    </location>
</feature>
<sequence length="593" mass="68057">MVIKMAVETVTQATQTKYEKIQAGLQKWTAFYRANPHRFGIDYLGMTWMATFQQILINVFFMFNYTMVIASRGMGKSQIVAAALCIYCILYPGTQVVIAAGVRSQSLNVLNKIIDEFYPKSQNLQNEIASFKIVPSEAYIKFKNGSIIKVVTAKDSSRSARAHLVIVDEFVQVKETIINTVLRKFKAGQRRPDFFDKPKYTDKQNVPKPKDWVHVPKEPNREVYISSAYYKYHYSWAKFNAFYKSMIKGESYFVCGFPYQLPVSAGYYPLSQIQEEMQEENFDSVSWSMEMESMFFGESTSAFFSYKDVSTQRKLILPVYPKPYYELLGDPKIKYQKKRLGEIRLLGIDVATQGGSKNDATAISLLQMMPTNYGYSRSATYMETIDGGHGQDQAIRIRQLYDDLDCDFVVIDCNGVGLSVFDELAQDQYDSERKIVYEAWSCINDEAMAARCRNPDAPKIMYSVKATAQFNSDAAVYLRDCMRRGKIRFLTDEADGKEWLNGSKAFQNLAVEDQVMYEAPFYQISAFVNEIVNLDYTLLNDKIKVKERSGARKDRYSSILYANYIAGEIEREHRNMEQEYGESAPIFATCVDF</sequence>
<evidence type="ECO:0000313" key="2">
    <source>
        <dbReference type="EMBL" id="DAE09416.1"/>
    </source>
</evidence>
<dbReference type="EMBL" id="BK015488">
    <property type="protein sequence ID" value="DAE09416.1"/>
    <property type="molecule type" value="Genomic_DNA"/>
</dbReference>
<keyword evidence="1" id="KW-1133">Transmembrane helix</keyword>
<dbReference type="Pfam" id="PF03237">
    <property type="entry name" value="Terminase_6N"/>
    <property type="match status" value="1"/>
</dbReference>